<keyword evidence="2" id="KW-1185">Reference proteome</keyword>
<dbReference type="Gene3D" id="3.40.50.150">
    <property type="entry name" value="Vaccinia Virus protein VP39"/>
    <property type="match status" value="1"/>
</dbReference>
<reference evidence="1" key="2">
    <citation type="submission" date="2017-05" db="UniProtKB">
        <authorList>
            <consortium name="EnsemblMetazoa"/>
        </authorList>
    </citation>
    <scope>IDENTIFICATION</scope>
</reference>
<dbReference type="KEGG" id="aqu:105313964"/>
<name>A0A1X7U4M3_AMPQE</name>
<dbReference type="EnsemblMetazoa" id="Aqu2.1.22411_001">
    <property type="protein sequence ID" value="Aqu2.1.22411_001"/>
    <property type="gene ID" value="Aqu2.1.22411"/>
</dbReference>
<sequence length="242" mass="27252">MASAYHEESDFQLETGLDLLDILSPQSTAVVLDIGCGTGRLSKILSDRLVDGRVVGVDPDEERIKIAMDEGKGRTNLQFMVGSDQTFPEDQYDIVFSNVVIHWIKDKRETFKKVYANLKPGGKFGFTTSAKGDSAALPQLMVEVLQCCKPEGGIQLDPTYYETVEDYRSMALEAGFQVSLAEIKDINYVFKSIDSYINFFYGVFKGQFDRQHPSLLEWKKNYEGKTIPFDVKCLTIVLTKPQ</sequence>
<dbReference type="OMA" id="HANALNI"/>
<dbReference type="Pfam" id="PF13489">
    <property type="entry name" value="Methyltransf_23"/>
    <property type="match status" value="1"/>
</dbReference>
<dbReference type="SUPFAM" id="SSF53335">
    <property type="entry name" value="S-adenosyl-L-methionine-dependent methyltransferases"/>
    <property type="match status" value="1"/>
</dbReference>
<reference evidence="2" key="1">
    <citation type="journal article" date="2010" name="Nature">
        <title>The Amphimedon queenslandica genome and the evolution of animal complexity.</title>
        <authorList>
            <person name="Srivastava M."/>
            <person name="Simakov O."/>
            <person name="Chapman J."/>
            <person name="Fahey B."/>
            <person name="Gauthier M.E."/>
            <person name="Mitros T."/>
            <person name="Richards G.S."/>
            <person name="Conaco C."/>
            <person name="Dacre M."/>
            <person name="Hellsten U."/>
            <person name="Larroux C."/>
            <person name="Putnam N.H."/>
            <person name="Stanke M."/>
            <person name="Adamska M."/>
            <person name="Darling A."/>
            <person name="Degnan S.M."/>
            <person name="Oakley T.H."/>
            <person name="Plachetzki D.C."/>
            <person name="Zhai Y."/>
            <person name="Adamski M."/>
            <person name="Calcino A."/>
            <person name="Cummins S.F."/>
            <person name="Goodstein D.M."/>
            <person name="Harris C."/>
            <person name="Jackson D.J."/>
            <person name="Leys S.P."/>
            <person name="Shu S."/>
            <person name="Woodcroft B.J."/>
            <person name="Vervoort M."/>
            <person name="Kosik K.S."/>
            <person name="Manning G."/>
            <person name="Degnan B.M."/>
            <person name="Rokhsar D.S."/>
        </authorList>
    </citation>
    <scope>NUCLEOTIDE SEQUENCE [LARGE SCALE GENOMIC DNA]</scope>
</reference>
<dbReference type="CDD" id="cd02440">
    <property type="entry name" value="AdoMet_MTases"/>
    <property type="match status" value="1"/>
</dbReference>
<dbReference type="EnsemblMetazoa" id="XM_011407807.1">
    <property type="protein sequence ID" value="XP_011406109.1"/>
    <property type="gene ID" value="LOC105313964"/>
</dbReference>
<organism evidence="1">
    <name type="scientific">Amphimedon queenslandica</name>
    <name type="common">Sponge</name>
    <dbReference type="NCBI Taxonomy" id="400682"/>
    <lineage>
        <taxon>Eukaryota</taxon>
        <taxon>Metazoa</taxon>
        <taxon>Porifera</taxon>
        <taxon>Demospongiae</taxon>
        <taxon>Heteroscleromorpha</taxon>
        <taxon>Haplosclerida</taxon>
        <taxon>Niphatidae</taxon>
        <taxon>Amphimedon</taxon>
    </lineage>
</organism>
<dbReference type="InParanoid" id="A0A1X7U4M3"/>
<protein>
    <submittedName>
        <fullName evidence="1">Uncharacterized protein</fullName>
    </submittedName>
</protein>
<proteinExistence type="predicted"/>
<dbReference type="AlphaFoldDB" id="A0A1X7U4M3"/>
<evidence type="ECO:0000313" key="2">
    <source>
        <dbReference type="Proteomes" id="UP000007879"/>
    </source>
</evidence>
<dbReference type="OrthoDB" id="66144at2759"/>
<dbReference type="InterPro" id="IPR029063">
    <property type="entry name" value="SAM-dependent_MTases_sf"/>
</dbReference>
<accession>A0A1X7U4M3</accession>
<evidence type="ECO:0000313" key="1">
    <source>
        <dbReference type="EnsemblMetazoa" id="Aqu2.1.22411_001"/>
    </source>
</evidence>
<dbReference type="PANTHER" id="PTHR43861">
    <property type="entry name" value="TRANS-ACONITATE 2-METHYLTRANSFERASE-RELATED"/>
    <property type="match status" value="1"/>
</dbReference>
<dbReference type="STRING" id="400682.A0A1X7U4M3"/>
<gene>
    <name evidence="1" type="primary">105313964</name>
</gene>
<dbReference type="Proteomes" id="UP000007879">
    <property type="component" value="Unassembled WGS sequence"/>
</dbReference>